<reference evidence="1 2" key="1">
    <citation type="submission" date="2019-12" db="EMBL/GenBank/DDBJ databases">
        <authorList>
            <person name="Sun J.-Q."/>
        </authorList>
    </citation>
    <scope>NUCLEOTIDE SEQUENCE [LARGE SCALE GENOMIC DNA]</scope>
    <source>
        <strain evidence="1 2">JCM 17928</strain>
    </source>
</reference>
<gene>
    <name evidence="1" type="ORF">GN157_03795</name>
</gene>
<evidence type="ECO:0000313" key="1">
    <source>
        <dbReference type="EMBL" id="MUV02822.1"/>
    </source>
</evidence>
<sequence>MAIDLFILDTETVYTKEETFNTIKSLFTNNPEVTFKTKKNPFTGETNLNIVINEEDYVIGILFSDDEQVAQDFEALKGKSKQPPKYFIRCLLGNDPNNDYDYYAITVLNYLMELPHAVCYSHAQKQWIQ</sequence>
<organism evidence="1 2">
    <name type="scientific">Flavobacterium rakeshii</name>
    <dbReference type="NCBI Taxonomy" id="1038845"/>
    <lineage>
        <taxon>Bacteria</taxon>
        <taxon>Pseudomonadati</taxon>
        <taxon>Bacteroidota</taxon>
        <taxon>Flavobacteriia</taxon>
        <taxon>Flavobacteriales</taxon>
        <taxon>Flavobacteriaceae</taxon>
        <taxon>Flavobacterium</taxon>
    </lineage>
</organism>
<proteinExistence type="predicted"/>
<name>A0A6N8H961_9FLAO</name>
<dbReference type="Proteomes" id="UP000433945">
    <property type="component" value="Unassembled WGS sequence"/>
</dbReference>
<evidence type="ECO:0000313" key="2">
    <source>
        <dbReference type="Proteomes" id="UP000433945"/>
    </source>
</evidence>
<dbReference type="RefSeq" id="WP_157481788.1">
    <property type="nucleotide sequence ID" value="NZ_JAZDQD010000006.1"/>
</dbReference>
<keyword evidence="2" id="KW-1185">Reference proteome</keyword>
<protein>
    <submittedName>
        <fullName evidence="1">Uncharacterized protein</fullName>
    </submittedName>
</protein>
<dbReference type="AlphaFoldDB" id="A0A6N8H961"/>
<dbReference type="EMBL" id="WOWP01000012">
    <property type="protein sequence ID" value="MUV02822.1"/>
    <property type="molecule type" value="Genomic_DNA"/>
</dbReference>
<comment type="caution">
    <text evidence="1">The sequence shown here is derived from an EMBL/GenBank/DDBJ whole genome shotgun (WGS) entry which is preliminary data.</text>
</comment>
<accession>A0A6N8H961</accession>